<organism evidence="1 2">
    <name type="scientific">Massilia psychrophila</name>
    <dbReference type="NCBI Taxonomy" id="1603353"/>
    <lineage>
        <taxon>Bacteria</taxon>
        <taxon>Pseudomonadati</taxon>
        <taxon>Pseudomonadota</taxon>
        <taxon>Betaproteobacteria</taxon>
        <taxon>Burkholderiales</taxon>
        <taxon>Oxalobacteraceae</taxon>
        <taxon>Telluria group</taxon>
        <taxon>Massilia</taxon>
    </lineage>
</organism>
<proteinExistence type="predicted"/>
<gene>
    <name evidence="1" type="ORF">CR103_17745</name>
</gene>
<sequence length="159" mass="17306">MIPALLNALAHVSRVCGFDTVDSFPPGHQYARTRWNPAYFDIASDMKPEGIERALCESIANTPLIFAHITHPTPRMQRALLAVIDTRLRRSCANPLDLVGLLVHAYRSPATPDAMPGLRATIESSQFDAHAVLAFLGAMPTTFDISDIGNLSQISAPAR</sequence>
<name>A0A2G8SXI3_9BURK</name>
<accession>A0A2G8SXI3</accession>
<dbReference type="Proteomes" id="UP000228593">
    <property type="component" value="Unassembled WGS sequence"/>
</dbReference>
<evidence type="ECO:0000313" key="1">
    <source>
        <dbReference type="EMBL" id="PIL38497.1"/>
    </source>
</evidence>
<protein>
    <submittedName>
        <fullName evidence="1">Uncharacterized protein</fullName>
    </submittedName>
</protein>
<evidence type="ECO:0000313" key="2">
    <source>
        <dbReference type="Proteomes" id="UP000228593"/>
    </source>
</evidence>
<dbReference type="AlphaFoldDB" id="A0A2G8SXI3"/>
<keyword evidence="2" id="KW-1185">Reference proteome</keyword>
<dbReference type="EMBL" id="PDOB01000035">
    <property type="protein sequence ID" value="PIL38497.1"/>
    <property type="molecule type" value="Genomic_DNA"/>
</dbReference>
<dbReference type="OrthoDB" id="8702805at2"/>
<reference evidence="1 2" key="1">
    <citation type="submission" date="2017-10" db="EMBL/GenBank/DDBJ databases">
        <title>Massilia psychrophilum sp. nov., a novel purple-pigmented bacterium isolated from Tianshan glacier, Xinjiang Municipality, China.</title>
        <authorList>
            <person name="Wang H."/>
        </authorList>
    </citation>
    <scope>NUCLEOTIDE SEQUENCE [LARGE SCALE GENOMIC DNA]</scope>
    <source>
        <strain evidence="1 2">JCM 30813</strain>
    </source>
</reference>
<comment type="caution">
    <text evidence="1">The sequence shown here is derived from an EMBL/GenBank/DDBJ whole genome shotgun (WGS) entry which is preliminary data.</text>
</comment>